<protein>
    <submittedName>
        <fullName evidence="2">Pimeloyl-ACP methyl ester carboxylesterase</fullName>
    </submittedName>
</protein>
<dbReference type="InterPro" id="IPR050228">
    <property type="entry name" value="Carboxylesterase_BioH"/>
</dbReference>
<comment type="caution">
    <text evidence="2">The sequence shown here is derived from an EMBL/GenBank/DDBJ whole genome shotgun (WGS) entry which is preliminary data.</text>
</comment>
<evidence type="ECO:0000313" key="2">
    <source>
        <dbReference type="EMBL" id="RCW46723.1"/>
    </source>
</evidence>
<keyword evidence="3" id="KW-1185">Reference proteome</keyword>
<sequence length="371" mass="39172">MKPWQALVWSGGVLGAAVTGTAMGFAAHSSRIAAQRLSGVDGDPYADEPLGRLKPTRQSTVAADDGVPLAVQEIMPADGGEAELTVVLVHGYALDSRCWHFQRRDLAELTGPRVKLVLYDQRSHGRSGHSGRQNSTIEQLGRDLDAILRATASQGPVMLVGHSMGGMAIMALAEQRPKLFADRISAVALIGTSAGEIGASGLPKPWLSRHNPLTRGLGLVAAWQSGLVERARRTGSQLTWSIVRTLAFGGGEVSTALVDLVDDMIAGTTVEVVTDFLDTIGSHDRKAALAGLRHCEVLVLGGDADRLTPFSHAEAIVEELPDAELVRVEGGGHMIILDCNKFVTKHLVGLIRRAVPGNDGASDLAEKASGT</sequence>
<dbReference type="InterPro" id="IPR029058">
    <property type="entry name" value="AB_hydrolase_fold"/>
</dbReference>
<reference evidence="2 3" key="1">
    <citation type="submission" date="2018-07" db="EMBL/GenBank/DDBJ databases">
        <title>Genomic Encyclopedia of Type Strains, Phase III (KMG-III): the genomes of soil and plant-associated and newly described type strains.</title>
        <authorList>
            <person name="Whitman W."/>
        </authorList>
    </citation>
    <scope>NUCLEOTIDE SEQUENCE [LARGE SCALE GENOMIC DNA]</scope>
    <source>
        <strain evidence="2 3">CECT 8575</strain>
    </source>
</reference>
<evidence type="ECO:0000313" key="3">
    <source>
        <dbReference type="Proteomes" id="UP000253495"/>
    </source>
</evidence>
<proteinExistence type="predicted"/>
<name>A0A368W1Z7_9ACTN</name>
<dbReference type="SUPFAM" id="SSF53474">
    <property type="entry name" value="alpha/beta-Hydrolases"/>
    <property type="match status" value="1"/>
</dbReference>
<dbReference type="PANTHER" id="PTHR43194">
    <property type="entry name" value="HYDROLASE ALPHA/BETA FOLD FAMILY"/>
    <property type="match status" value="1"/>
</dbReference>
<feature type="domain" description="AB hydrolase-1" evidence="1">
    <location>
        <begin position="86"/>
        <end position="339"/>
    </location>
</feature>
<dbReference type="AlphaFoldDB" id="A0A368W1Z7"/>
<organism evidence="2 3">
    <name type="scientific">Halopolyspora algeriensis</name>
    <dbReference type="NCBI Taxonomy" id="1500506"/>
    <lineage>
        <taxon>Bacteria</taxon>
        <taxon>Bacillati</taxon>
        <taxon>Actinomycetota</taxon>
        <taxon>Actinomycetes</taxon>
        <taxon>Actinomycetes incertae sedis</taxon>
        <taxon>Halopolyspora</taxon>
    </lineage>
</organism>
<dbReference type="OrthoDB" id="9806902at2"/>
<gene>
    <name evidence="2" type="ORF">DFQ14_10159</name>
</gene>
<evidence type="ECO:0000259" key="1">
    <source>
        <dbReference type="Pfam" id="PF12697"/>
    </source>
</evidence>
<dbReference type="GO" id="GO:0003824">
    <property type="term" value="F:catalytic activity"/>
    <property type="evidence" value="ECO:0007669"/>
    <property type="project" value="UniProtKB-ARBA"/>
</dbReference>
<dbReference type="PANTHER" id="PTHR43194:SF2">
    <property type="entry name" value="PEROXISOMAL MEMBRANE PROTEIN LPX1"/>
    <property type="match status" value="1"/>
</dbReference>
<dbReference type="InterPro" id="IPR000073">
    <property type="entry name" value="AB_hydrolase_1"/>
</dbReference>
<accession>A0A368W1Z7</accession>
<dbReference type="Proteomes" id="UP000253495">
    <property type="component" value="Unassembled WGS sequence"/>
</dbReference>
<dbReference type="Gene3D" id="3.40.50.1820">
    <property type="entry name" value="alpha/beta hydrolase"/>
    <property type="match status" value="1"/>
</dbReference>
<dbReference type="Pfam" id="PF12697">
    <property type="entry name" value="Abhydrolase_6"/>
    <property type="match status" value="1"/>
</dbReference>
<dbReference type="RefSeq" id="WP_114450997.1">
    <property type="nucleotide sequence ID" value="NZ_QPJC01000001.1"/>
</dbReference>
<dbReference type="EMBL" id="QPJC01000001">
    <property type="protein sequence ID" value="RCW46723.1"/>
    <property type="molecule type" value="Genomic_DNA"/>
</dbReference>